<dbReference type="Pfam" id="PF14322">
    <property type="entry name" value="SusD-like_3"/>
    <property type="match status" value="1"/>
</dbReference>
<feature type="domain" description="SusD-like N-terminal" evidence="7">
    <location>
        <begin position="22"/>
        <end position="224"/>
    </location>
</feature>
<evidence type="ECO:0000259" key="7">
    <source>
        <dbReference type="Pfam" id="PF14322"/>
    </source>
</evidence>
<accession>A0A948TMQ1</accession>
<dbReference type="SUPFAM" id="SSF48452">
    <property type="entry name" value="TPR-like"/>
    <property type="match status" value="1"/>
</dbReference>
<proteinExistence type="inferred from homology"/>
<evidence type="ECO:0000256" key="4">
    <source>
        <dbReference type="ARBA" id="ARBA00023136"/>
    </source>
</evidence>
<keyword evidence="3" id="KW-0732">Signal</keyword>
<dbReference type="Proteomes" id="UP000784286">
    <property type="component" value="Unassembled WGS sequence"/>
</dbReference>
<dbReference type="EMBL" id="JAHLFJ010000067">
    <property type="protein sequence ID" value="MBU3856238.1"/>
    <property type="molecule type" value="Genomic_DNA"/>
</dbReference>
<comment type="caution">
    <text evidence="8">The sequence shown here is derived from an EMBL/GenBank/DDBJ whole genome shotgun (WGS) entry which is preliminary data.</text>
</comment>
<feature type="domain" description="RagB/SusD" evidence="6">
    <location>
        <begin position="310"/>
        <end position="569"/>
    </location>
</feature>
<dbReference type="Gene3D" id="1.25.40.390">
    <property type="match status" value="1"/>
</dbReference>
<sequence>MLFAAACLTTVATSCSLDEEDYVDIEKNNYMNDASEAETVLLGVYQAGAVDATYGMNLSFYLNMGTDCEQVEGSSTENFRIVPTNAYPTTQSDIQNTWEALYTGVYRANDFLERLSVKMESFESEDDKNLAAIYLAEARCLRALYNFELVRRFGNIVLMTSTAMSDQHPSTFVQEDPVKVYEFIEADLKYAIETLPYATDDTYRESNDFRFSKGAAMGLLAKVYATWAGYPIQDTSKWEQAANIAGQLINSGKHDLLADFEQLWYNTCNSIWDPTESLIEISFYSPTASASSDPVGRIGKWNGVRATQIAGTRGRCAANDKVVHSFVLDWRAEDGIGMTTDGTNNVYTYEPEAGTPGYDCRRPLSIANYQYNDDYVLWTKTSSTTDEVAAQNDLNPDAGQRYKQNYTPAKWDIEKYTQAANVVINDDKSNVNWYVLRYADVLLIYAEALNEWKGGPTDEAYAAVNKVRRRAYNDTSHDLAQGMDQAAFREAVRKERKYELAFEGHRRLDLVRWGIYYETIQETYDKLMNWWPDANYVVYNYTVKGKNELCPIPQRDMDLCAQFKQNPGW</sequence>
<organism evidence="8 9">
    <name type="scientific">Candidatus Phocaeicola excrementipullorum</name>
    <dbReference type="NCBI Taxonomy" id="2838731"/>
    <lineage>
        <taxon>Bacteria</taxon>
        <taxon>Pseudomonadati</taxon>
        <taxon>Bacteroidota</taxon>
        <taxon>Bacteroidia</taxon>
        <taxon>Bacteroidales</taxon>
        <taxon>Bacteroidaceae</taxon>
        <taxon>Phocaeicola</taxon>
    </lineage>
</organism>
<dbReference type="InterPro" id="IPR033985">
    <property type="entry name" value="SusD-like_N"/>
</dbReference>
<comment type="subcellular location">
    <subcellularLocation>
        <location evidence="1">Cell outer membrane</location>
    </subcellularLocation>
</comment>
<evidence type="ECO:0000256" key="2">
    <source>
        <dbReference type="ARBA" id="ARBA00006275"/>
    </source>
</evidence>
<dbReference type="InterPro" id="IPR012944">
    <property type="entry name" value="SusD_RagB_dom"/>
</dbReference>
<name>A0A948TMQ1_9BACT</name>
<dbReference type="CDD" id="cd08977">
    <property type="entry name" value="SusD"/>
    <property type="match status" value="1"/>
</dbReference>
<dbReference type="Gene3D" id="1.25.40.890">
    <property type="match status" value="1"/>
</dbReference>
<dbReference type="Gene3D" id="1.25.40.900">
    <property type="match status" value="1"/>
</dbReference>
<evidence type="ECO:0000313" key="9">
    <source>
        <dbReference type="Proteomes" id="UP000784286"/>
    </source>
</evidence>
<dbReference type="InterPro" id="IPR011990">
    <property type="entry name" value="TPR-like_helical_dom_sf"/>
</dbReference>
<evidence type="ECO:0000313" key="8">
    <source>
        <dbReference type="EMBL" id="MBU3856238.1"/>
    </source>
</evidence>
<dbReference type="GO" id="GO:0009279">
    <property type="term" value="C:cell outer membrane"/>
    <property type="evidence" value="ECO:0007669"/>
    <property type="project" value="UniProtKB-SubCell"/>
</dbReference>
<gene>
    <name evidence="8" type="ORF">H9928_06755</name>
</gene>
<reference evidence="8" key="1">
    <citation type="journal article" date="2021" name="PeerJ">
        <title>Extensive microbial diversity within the chicken gut microbiome revealed by metagenomics and culture.</title>
        <authorList>
            <person name="Gilroy R."/>
            <person name="Ravi A."/>
            <person name="Getino M."/>
            <person name="Pursley I."/>
            <person name="Horton D.L."/>
            <person name="Alikhan N.F."/>
            <person name="Baker D."/>
            <person name="Gharbi K."/>
            <person name="Hall N."/>
            <person name="Watson M."/>
            <person name="Adriaenssens E.M."/>
            <person name="Foster-Nyarko E."/>
            <person name="Jarju S."/>
            <person name="Secka A."/>
            <person name="Antonio M."/>
            <person name="Oren A."/>
            <person name="Chaudhuri R.R."/>
            <person name="La Ragione R."/>
            <person name="Hildebrand F."/>
            <person name="Pallen M.J."/>
        </authorList>
    </citation>
    <scope>NUCLEOTIDE SEQUENCE</scope>
    <source>
        <strain evidence="8">8470</strain>
    </source>
</reference>
<evidence type="ECO:0000259" key="6">
    <source>
        <dbReference type="Pfam" id="PF07980"/>
    </source>
</evidence>
<evidence type="ECO:0000256" key="5">
    <source>
        <dbReference type="ARBA" id="ARBA00023237"/>
    </source>
</evidence>
<dbReference type="Pfam" id="PF07980">
    <property type="entry name" value="SusD_RagB"/>
    <property type="match status" value="1"/>
</dbReference>
<comment type="similarity">
    <text evidence="2">Belongs to the SusD family.</text>
</comment>
<dbReference type="AlphaFoldDB" id="A0A948TMQ1"/>
<evidence type="ECO:0000256" key="3">
    <source>
        <dbReference type="ARBA" id="ARBA00022729"/>
    </source>
</evidence>
<evidence type="ECO:0000256" key="1">
    <source>
        <dbReference type="ARBA" id="ARBA00004442"/>
    </source>
</evidence>
<reference evidence="8" key="2">
    <citation type="submission" date="2021-04" db="EMBL/GenBank/DDBJ databases">
        <authorList>
            <person name="Gilroy R."/>
        </authorList>
    </citation>
    <scope>NUCLEOTIDE SEQUENCE</scope>
    <source>
        <strain evidence="8">8470</strain>
    </source>
</reference>
<keyword evidence="4" id="KW-0472">Membrane</keyword>
<keyword evidence="5" id="KW-0998">Cell outer membrane</keyword>
<protein>
    <submittedName>
        <fullName evidence="8">RagB/SusD family nutrient uptake outer membrane protein</fullName>
    </submittedName>
</protein>